<dbReference type="EMBL" id="WNYA01000007">
    <property type="protein sequence ID" value="KAG8563739.1"/>
    <property type="molecule type" value="Genomic_DNA"/>
</dbReference>
<dbReference type="InterPro" id="IPR031410">
    <property type="entry name" value="SAXO4"/>
</dbReference>
<evidence type="ECO:0000313" key="2">
    <source>
        <dbReference type="Proteomes" id="UP000824782"/>
    </source>
</evidence>
<reference evidence="1" key="1">
    <citation type="thesis" date="2020" institute="ProQuest LLC" country="789 East Eisenhower Parkway, Ann Arbor, MI, USA">
        <title>Comparative Genomics and Chromosome Evolution.</title>
        <authorList>
            <person name="Mudd A.B."/>
        </authorList>
    </citation>
    <scope>NUCLEOTIDE SEQUENCE</scope>
    <source>
        <strain evidence="1">237g6f4</strain>
        <tissue evidence="1">Blood</tissue>
    </source>
</reference>
<evidence type="ECO:0000313" key="1">
    <source>
        <dbReference type="EMBL" id="KAG8563739.1"/>
    </source>
</evidence>
<dbReference type="Pfam" id="PF15691">
    <property type="entry name" value="PPP1R32"/>
    <property type="match status" value="1"/>
</dbReference>
<evidence type="ECO:0008006" key="3">
    <source>
        <dbReference type="Google" id="ProtNLM"/>
    </source>
</evidence>
<dbReference type="AlphaFoldDB" id="A0AAV7AQC7"/>
<comment type="caution">
    <text evidence="1">The sequence shown here is derived from an EMBL/GenBank/DDBJ whole genome shotgun (WGS) entry which is preliminary data.</text>
</comment>
<dbReference type="PANTHER" id="PTHR34349:SF1">
    <property type="entry name" value="PROTEIN PHOSPHATASE 1 REGULATORY SUBUNIT 32"/>
    <property type="match status" value="1"/>
</dbReference>
<proteinExistence type="predicted"/>
<sequence>MSPGIRGSSGGSCDPLNFYCTNYNTSYGRPDFPPASILYAGTNSHRSTGYQSNFRPAVYYSPNLDRKDNPHMGLILRNNYTSITNRDFKPHQQVTGAEPLPHKLYNPQSGYINSSEVTNPKSRAVKSVHFDTRDHGSEVIPGILPKHRPLLFVPQGKGSPDSENFQNGPSFMSTEYKTRFTPKATPGETHIGRSQTAVIGEMENSGFTEGSNLEPITHDPYSQYRIPKGYHRWMGHSITKTDYLPTSILQGREPLPALARNSDRDSGFSRELDQVLRTNAPFNGFYSDDKDKNLDDVLGRTYVGKKEASGFSNNNLTYVQSGKALPQQYLTNYNLRFYDPVLHGRDREGWTRGGIQKQLHSGFTVNNEGHITGI</sequence>
<gene>
    <name evidence="1" type="ORF">GDO81_016189</name>
</gene>
<dbReference type="GO" id="GO:0019902">
    <property type="term" value="F:phosphatase binding"/>
    <property type="evidence" value="ECO:0007669"/>
    <property type="project" value="TreeGrafter"/>
</dbReference>
<keyword evidence="2" id="KW-1185">Reference proteome</keyword>
<dbReference type="Proteomes" id="UP000824782">
    <property type="component" value="Unassembled WGS sequence"/>
</dbReference>
<name>A0AAV7AQC7_ENGPU</name>
<dbReference type="PANTHER" id="PTHR34349">
    <property type="entry name" value="PROTEIN PHOSPHATASE 1 REGULATORY SUBUNIT 32"/>
    <property type="match status" value="1"/>
</dbReference>
<protein>
    <recommendedName>
        <fullName evidence="3">Protein phosphatase 1 regulatory subunit 32</fullName>
    </recommendedName>
</protein>
<accession>A0AAV7AQC7</accession>
<organism evidence="1 2">
    <name type="scientific">Engystomops pustulosus</name>
    <name type="common">Tungara frog</name>
    <name type="synonym">Physalaemus pustulosus</name>
    <dbReference type="NCBI Taxonomy" id="76066"/>
    <lineage>
        <taxon>Eukaryota</taxon>
        <taxon>Metazoa</taxon>
        <taxon>Chordata</taxon>
        <taxon>Craniata</taxon>
        <taxon>Vertebrata</taxon>
        <taxon>Euteleostomi</taxon>
        <taxon>Amphibia</taxon>
        <taxon>Batrachia</taxon>
        <taxon>Anura</taxon>
        <taxon>Neobatrachia</taxon>
        <taxon>Hyloidea</taxon>
        <taxon>Leptodactylidae</taxon>
        <taxon>Leiuperinae</taxon>
        <taxon>Engystomops</taxon>
    </lineage>
</organism>